<dbReference type="CDD" id="cd06664">
    <property type="entry name" value="IscU_like"/>
    <property type="match status" value="1"/>
</dbReference>
<evidence type="ECO:0000313" key="2">
    <source>
        <dbReference type="EMBL" id="PMP85435.1"/>
    </source>
</evidence>
<dbReference type="Proteomes" id="UP000243376">
    <property type="component" value="Unassembled WGS sequence"/>
</dbReference>
<dbReference type="Pfam" id="PF01592">
    <property type="entry name" value="NifU_N"/>
    <property type="match status" value="1"/>
</dbReference>
<protein>
    <submittedName>
        <fullName evidence="2">Iron-sulfur cluster assembly scaffold protein</fullName>
    </submittedName>
</protein>
<dbReference type="InterPro" id="IPR002871">
    <property type="entry name" value="NIF_FeS_clus_asmbl_NifU_N"/>
</dbReference>
<accession>A0A2J6XCC5</accession>
<dbReference type="PANTHER" id="PTHR10093">
    <property type="entry name" value="IRON-SULFUR CLUSTER ASSEMBLY ENZYME NIFU HOMOLOG"/>
    <property type="match status" value="1"/>
</dbReference>
<evidence type="ECO:0000313" key="3">
    <source>
        <dbReference type="Proteomes" id="UP000243376"/>
    </source>
</evidence>
<organism evidence="2 3">
    <name type="scientific">Chloroflexus aggregans</name>
    <dbReference type="NCBI Taxonomy" id="152260"/>
    <lineage>
        <taxon>Bacteria</taxon>
        <taxon>Bacillati</taxon>
        <taxon>Chloroflexota</taxon>
        <taxon>Chloroflexia</taxon>
        <taxon>Chloroflexales</taxon>
        <taxon>Chloroflexineae</taxon>
        <taxon>Chloroflexaceae</taxon>
        <taxon>Chloroflexus</taxon>
    </lineage>
</organism>
<reference evidence="2 3" key="1">
    <citation type="submission" date="2018-01" db="EMBL/GenBank/DDBJ databases">
        <title>Metagenomic assembled genomes from two thermal pools in the Uzon Caldera, Kamchatka, Russia.</title>
        <authorList>
            <person name="Wilkins L."/>
            <person name="Ettinger C."/>
        </authorList>
    </citation>
    <scope>NUCLEOTIDE SEQUENCE [LARGE SCALE GENOMIC DNA]</scope>
    <source>
        <strain evidence="2">ZAV-02</strain>
    </source>
</reference>
<feature type="domain" description="NIF system FeS cluster assembly NifU N-terminal" evidence="1">
    <location>
        <begin position="10"/>
        <end position="123"/>
    </location>
</feature>
<gene>
    <name evidence="2" type="ORF">C0184_02405</name>
</gene>
<dbReference type="SUPFAM" id="SSF82649">
    <property type="entry name" value="SufE/NifU"/>
    <property type="match status" value="1"/>
</dbReference>
<dbReference type="GO" id="GO:0005506">
    <property type="term" value="F:iron ion binding"/>
    <property type="evidence" value="ECO:0007669"/>
    <property type="project" value="InterPro"/>
</dbReference>
<name>A0A2J6XCC5_9CHLR</name>
<dbReference type="GO" id="GO:0016226">
    <property type="term" value="P:iron-sulfur cluster assembly"/>
    <property type="evidence" value="ECO:0007669"/>
    <property type="project" value="InterPro"/>
</dbReference>
<sequence>MTASHQDAIERLLDHYRRPRYYGELADALTYSGGVPDCGDTLTVYLHVASDGRLTALQFTGQGCSVSLGTASILIERLQGATLADLAALDEVTAIEVVGPDILQARPQCATLAYRVLKAAAQMAMRQS</sequence>
<dbReference type="GO" id="GO:0051536">
    <property type="term" value="F:iron-sulfur cluster binding"/>
    <property type="evidence" value="ECO:0007669"/>
    <property type="project" value="InterPro"/>
</dbReference>
<dbReference type="Gene3D" id="3.90.1010.10">
    <property type="match status" value="1"/>
</dbReference>
<dbReference type="AlphaFoldDB" id="A0A2J6XCC5"/>
<proteinExistence type="predicted"/>
<comment type="caution">
    <text evidence="2">The sequence shown here is derived from an EMBL/GenBank/DDBJ whole genome shotgun (WGS) entry which is preliminary data.</text>
</comment>
<dbReference type="EMBL" id="PNIQ01000164">
    <property type="protein sequence ID" value="PMP85435.1"/>
    <property type="molecule type" value="Genomic_DNA"/>
</dbReference>
<evidence type="ECO:0000259" key="1">
    <source>
        <dbReference type="Pfam" id="PF01592"/>
    </source>
</evidence>